<feature type="transmembrane region" description="Helical" evidence="1">
    <location>
        <begin position="55"/>
        <end position="77"/>
    </location>
</feature>
<protein>
    <submittedName>
        <fullName evidence="2">Cell division protein FtsL</fullName>
    </submittedName>
</protein>
<comment type="caution">
    <text evidence="2">The sequence shown here is derived from an EMBL/GenBank/DDBJ whole genome shotgun (WGS) entry which is preliminary data.</text>
</comment>
<dbReference type="EMBL" id="JAEAGR010000010">
    <property type="protein sequence ID" value="MBH1941361.1"/>
    <property type="molecule type" value="Genomic_DNA"/>
</dbReference>
<sequence>MEANNKRYHQYGKVRTSYVEGNTARKLNAVPDIRREEQSFEIPSRRRQEHRYPRALTGMNIASLFVLTIAIVTTLYVCVDYLKLQYNVSRMEKNIITLEHTLTTLSNSNDAAYEQINTAYDLGYVYQVAVEELGMVYPDKNTVITYQSSEDSYIRQFEDIPE</sequence>
<evidence type="ECO:0000313" key="3">
    <source>
        <dbReference type="Proteomes" id="UP000623269"/>
    </source>
</evidence>
<gene>
    <name evidence="2" type="ORF">I5677_10700</name>
</gene>
<accession>A0A8J7KTG6</accession>
<name>A0A8J7KTG6_9FIRM</name>
<keyword evidence="3" id="KW-1185">Reference proteome</keyword>
<reference evidence="2" key="1">
    <citation type="submission" date="2020-12" db="EMBL/GenBank/DDBJ databases">
        <title>M. sibirica DSM 26468T genome.</title>
        <authorList>
            <person name="Thieme N."/>
            <person name="Rettenmaier R."/>
            <person name="Zverlov V."/>
            <person name="Liebl W."/>
        </authorList>
    </citation>
    <scope>NUCLEOTIDE SEQUENCE</scope>
    <source>
        <strain evidence="2">DSM 26468</strain>
    </source>
</reference>
<dbReference type="AlphaFoldDB" id="A0A8J7KTG6"/>
<dbReference type="GO" id="GO:0051301">
    <property type="term" value="P:cell division"/>
    <property type="evidence" value="ECO:0007669"/>
    <property type="project" value="UniProtKB-KW"/>
</dbReference>
<keyword evidence="1" id="KW-0472">Membrane</keyword>
<proteinExistence type="predicted"/>
<evidence type="ECO:0000256" key="1">
    <source>
        <dbReference type="SAM" id="Phobius"/>
    </source>
</evidence>
<dbReference type="Proteomes" id="UP000623269">
    <property type="component" value="Unassembled WGS sequence"/>
</dbReference>
<evidence type="ECO:0000313" key="2">
    <source>
        <dbReference type="EMBL" id="MBH1941361.1"/>
    </source>
</evidence>
<keyword evidence="2" id="KW-0132">Cell division</keyword>
<organism evidence="2 3">
    <name type="scientific">Mobilitalea sibirica</name>
    <dbReference type="NCBI Taxonomy" id="1462919"/>
    <lineage>
        <taxon>Bacteria</taxon>
        <taxon>Bacillati</taxon>
        <taxon>Bacillota</taxon>
        <taxon>Clostridia</taxon>
        <taxon>Lachnospirales</taxon>
        <taxon>Lachnospiraceae</taxon>
        <taxon>Mobilitalea</taxon>
    </lineage>
</organism>
<keyword evidence="2" id="KW-0131">Cell cycle</keyword>
<keyword evidence="1" id="KW-0812">Transmembrane</keyword>
<keyword evidence="1" id="KW-1133">Transmembrane helix</keyword>